<keyword evidence="1 2" id="KW-0812">Transmembrane</keyword>
<organism evidence="2">
    <name type="scientific">Dissulfuribacter thermophilus</name>
    <dbReference type="NCBI Taxonomy" id="1156395"/>
    <lineage>
        <taxon>Bacteria</taxon>
        <taxon>Pseudomonadati</taxon>
        <taxon>Thermodesulfobacteriota</taxon>
        <taxon>Dissulfuribacteria</taxon>
        <taxon>Dissulfuribacterales</taxon>
        <taxon>Dissulfuribacteraceae</taxon>
        <taxon>Dissulfuribacter</taxon>
    </lineage>
</organism>
<dbReference type="Proteomes" id="UP000885797">
    <property type="component" value="Unassembled WGS sequence"/>
</dbReference>
<name>A0A7V2SYK0_9BACT</name>
<evidence type="ECO:0000313" key="2">
    <source>
        <dbReference type="EMBL" id="HFC46592.1"/>
    </source>
</evidence>
<evidence type="ECO:0000256" key="1">
    <source>
        <dbReference type="SAM" id="Phobius"/>
    </source>
</evidence>
<accession>A0A7V2SYK0</accession>
<dbReference type="AlphaFoldDB" id="A0A7V2SYK0"/>
<feature type="non-terminal residue" evidence="2">
    <location>
        <position position="44"/>
    </location>
</feature>
<reference evidence="2" key="1">
    <citation type="journal article" date="2020" name="mSystems">
        <title>Genome- and Community-Level Interaction Insights into Carbon Utilization and Element Cycling Functions of Hydrothermarchaeota in Hydrothermal Sediment.</title>
        <authorList>
            <person name="Zhou Z."/>
            <person name="Liu Y."/>
            <person name="Xu W."/>
            <person name="Pan J."/>
            <person name="Luo Z.H."/>
            <person name="Li M."/>
        </authorList>
    </citation>
    <scope>NUCLEOTIDE SEQUENCE [LARGE SCALE GENOMIC DNA]</scope>
    <source>
        <strain evidence="2">HyVt-503</strain>
    </source>
</reference>
<dbReference type="EMBL" id="DRND01000149">
    <property type="protein sequence ID" value="HFC46592.1"/>
    <property type="molecule type" value="Genomic_DNA"/>
</dbReference>
<proteinExistence type="predicted"/>
<keyword evidence="1" id="KW-0472">Membrane</keyword>
<comment type="caution">
    <text evidence="2">The sequence shown here is derived from an EMBL/GenBank/DDBJ whole genome shotgun (WGS) entry which is preliminary data.</text>
</comment>
<keyword evidence="1" id="KW-1133">Transmembrane helix</keyword>
<sequence>MAGLPFEWFVAIRYLFSRRKHTFISLITFISMIGVFVGVMALIV</sequence>
<protein>
    <submittedName>
        <fullName evidence="2">Lipoprotein-releasing system transmembrane subunit LolC</fullName>
    </submittedName>
</protein>
<gene>
    <name evidence="2" type="ORF">ENJ63_01780</name>
</gene>
<feature type="transmembrane region" description="Helical" evidence="1">
    <location>
        <begin position="23"/>
        <end position="43"/>
    </location>
</feature>
<keyword evidence="2" id="KW-0449">Lipoprotein</keyword>